<evidence type="ECO:0000256" key="1">
    <source>
        <dbReference type="SAM" id="MobiDB-lite"/>
    </source>
</evidence>
<accession>A0AB39RYU7</accession>
<dbReference type="AlphaFoldDB" id="A0AB39RYU7"/>
<feature type="compositionally biased region" description="Polar residues" evidence="1">
    <location>
        <begin position="23"/>
        <end position="37"/>
    </location>
</feature>
<protein>
    <submittedName>
        <fullName evidence="2">Uncharacterized protein</fullName>
    </submittedName>
</protein>
<gene>
    <name evidence="2" type="ORF">AB5J50_03055</name>
</gene>
<proteinExistence type="predicted"/>
<organism evidence="2">
    <name type="scientific">Streptomyces sp. R35</name>
    <dbReference type="NCBI Taxonomy" id="3238630"/>
    <lineage>
        <taxon>Bacteria</taxon>
        <taxon>Bacillati</taxon>
        <taxon>Actinomycetota</taxon>
        <taxon>Actinomycetes</taxon>
        <taxon>Kitasatosporales</taxon>
        <taxon>Streptomycetaceae</taxon>
        <taxon>Streptomyces</taxon>
    </lineage>
</organism>
<feature type="region of interest" description="Disordered" evidence="1">
    <location>
        <begin position="23"/>
        <end position="66"/>
    </location>
</feature>
<reference evidence="2" key="1">
    <citation type="submission" date="2024-07" db="EMBL/GenBank/DDBJ databases">
        <authorList>
            <person name="Yu S.T."/>
        </authorList>
    </citation>
    <scope>NUCLEOTIDE SEQUENCE</scope>
    <source>
        <strain evidence="2">R35</strain>
    </source>
</reference>
<dbReference type="RefSeq" id="WP_369254626.1">
    <property type="nucleotide sequence ID" value="NZ_CP163440.1"/>
</dbReference>
<name>A0AB39RYU7_9ACTN</name>
<dbReference type="EMBL" id="CP163440">
    <property type="protein sequence ID" value="XDQ59821.1"/>
    <property type="molecule type" value="Genomic_DNA"/>
</dbReference>
<evidence type="ECO:0000313" key="2">
    <source>
        <dbReference type="EMBL" id="XDQ59821.1"/>
    </source>
</evidence>
<sequence>MPGRAGSYGGAAVLDAVNKVPVNVSTNTNKQPLSWQPNRRRWPTFTGRLGGRVHGDTTPPARMSSSLRFPAGNASCGWSRPGCSL</sequence>